<dbReference type="Pfam" id="PF01814">
    <property type="entry name" value="Hemerythrin"/>
    <property type="match status" value="1"/>
</dbReference>
<dbReference type="EMBL" id="SNYM01000001">
    <property type="protein sequence ID" value="TDQ51352.1"/>
    <property type="molecule type" value="Genomic_DNA"/>
</dbReference>
<dbReference type="Proteomes" id="UP000295375">
    <property type="component" value="Unassembled WGS sequence"/>
</dbReference>
<dbReference type="OrthoDB" id="8526133at2"/>
<sequence length="175" mass="20156">MARIFNLFGDSKKVQEPVEQKPAISIPDTRRQAPAQTISYEADLISHLKGDHVRLVNQFTSLMPALKSGDIKGFKAKLSAFKTDFQGHIIKENVKFYVYLEQSLAGDETNLELMRDFRREMNTISRAVVNFCNRYAEDSMDATGIANFQRESNDIAQALLRRIEREERDLYTLYN</sequence>
<dbReference type="AlphaFoldDB" id="A0A4R6UVR8"/>
<reference evidence="2 3" key="1">
    <citation type="submission" date="2019-03" db="EMBL/GenBank/DDBJ databases">
        <title>Genomic Encyclopedia of Type Strains, Phase IV (KMG-IV): sequencing the most valuable type-strain genomes for metagenomic binning, comparative biology and taxonomic classification.</title>
        <authorList>
            <person name="Goeker M."/>
        </authorList>
    </citation>
    <scope>NUCLEOTIDE SEQUENCE [LARGE SCALE GENOMIC DNA]</scope>
    <source>
        <strain evidence="2 3">DSM 103792</strain>
    </source>
</reference>
<accession>A0A4R6UVR8</accession>
<evidence type="ECO:0000313" key="3">
    <source>
        <dbReference type="Proteomes" id="UP000295375"/>
    </source>
</evidence>
<name>A0A4R6UVR8_9GAMM</name>
<dbReference type="InterPro" id="IPR012312">
    <property type="entry name" value="Hemerythrin-like"/>
</dbReference>
<organism evidence="2 3">
    <name type="scientific">Permianibacter aggregans</name>
    <dbReference type="NCBI Taxonomy" id="1510150"/>
    <lineage>
        <taxon>Bacteria</taxon>
        <taxon>Pseudomonadati</taxon>
        <taxon>Pseudomonadota</taxon>
        <taxon>Gammaproteobacteria</taxon>
        <taxon>Pseudomonadales</taxon>
        <taxon>Pseudomonadaceae</taxon>
        <taxon>Permianibacter</taxon>
    </lineage>
</organism>
<protein>
    <submittedName>
        <fullName evidence="2">Hemerythrin HHE cation binding domain-containing protein</fullName>
    </submittedName>
</protein>
<evidence type="ECO:0000313" key="2">
    <source>
        <dbReference type="EMBL" id="TDQ51352.1"/>
    </source>
</evidence>
<evidence type="ECO:0000259" key="1">
    <source>
        <dbReference type="Pfam" id="PF01814"/>
    </source>
</evidence>
<dbReference type="RefSeq" id="WP_133587269.1">
    <property type="nucleotide sequence ID" value="NZ_CP037953.1"/>
</dbReference>
<keyword evidence="3" id="KW-1185">Reference proteome</keyword>
<proteinExistence type="predicted"/>
<dbReference type="Gene3D" id="1.20.120.1370">
    <property type="entry name" value="Regulator of RNA polymerase sigma(70) subunit, domain 4"/>
    <property type="match status" value="1"/>
</dbReference>
<dbReference type="InterPro" id="IPR038309">
    <property type="entry name" value="Rsd/AlgQ_sf"/>
</dbReference>
<gene>
    <name evidence="2" type="ORF">EV696_101326</name>
</gene>
<comment type="caution">
    <text evidence="2">The sequence shown here is derived from an EMBL/GenBank/DDBJ whole genome shotgun (WGS) entry which is preliminary data.</text>
</comment>
<feature type="domain" description="Hemerythrin-like" evidence="1">
    <location>
        <begin position="44"/>
        <end position="173"/>
    </location>
</feature>